<feature type="domain" description="Major facilitator superfamily (MFS) profile" evidence="8">
    <location>
        <begin position="15"/>
        <end position="441"/>
    </location>
</feature>
<keyword evidence="6" id="KW-0813">Transport</keyword>
<protein>
    <recommendedName>
        <fullName evidence="8">Major facilitator superfamily (MFS) profile domain-containing protein</fullName>
    </recommendedName>
</protein>
<dbReference type="InterPro" id="IPR005828">
    <property type="entry name" value="MFS_sugar_transport-like"/>
</dbReference>
<dbReference type="SUPFAM" id="SSF103473">
    <property type="entry name" value="MFS general substrate transporter"/>
    <property type="match status" value="1"/>
</dbReference>
<comment type="subcellular location">
    <subcellularLocation>
        <location evidence="1">Cell membrane</location>
        <topology evidence="1">Multi-pass membrane protein</topology>
    </subcellularLocation>
</comment>
<dbReference type="InterPro" id="IPR036259">
    <property type="entry name" value="MFS_trans_sf"/>
</dbReference>
<feature type="transmembrane region" description="Helical" evidence="7">
    <location>
        <begin position="387"/>
        <end position="406"/>
    </location>
</feature>
<evidence type="ECO:0000313" key="10">
    <source>
        <dbReference type="Proteomes" id="UP001359485"/>
    </source>
</evidence>
<dbReference type="Proteomes" id="UP001359485">
    <property type="component" value="Unassembled WGS sequence"/>
</dbReference>
<dbReference type="NCBIfam" id="TIGR00879">
    <property type="entry name" value="SP"/>
    <property type="match status" value="1"/>
</dbReference>
<feature type="transmembrane region" description="Helical" evidence="7">
    <location>
        <begin position="289"/>
        <end position="309"/>
    </location>
</feature>
<dbReference type="PANTHER" id="PTHR48021:SF1">
    <property type="entry name" value="GH07001P-RELATED"/>
    <property type="match status" value="1"/>
</dbReference>
<dbReference type="EMBL" id="JAWJWF010000047">
    <property type="protein sequence ID" value="KAK6622113.1"/>
    <property type="molecule type" value="Genomic_DNA"/>
</dbReference>
<dbReference type="PANTHER" id="PTHR48021">
    <property type="match status" value="1"/>
</dbReference>
<evidence type="ECO:0000313" key="9">
    <source>
        <dbReference type="EMBL" id="KAK6622113.1"/>
    </source>
</evidence>
<comment type="caution">
    <text evidence="9">The sequence shown here is derived from an EMBL/GenBank/DDBJ whole genome shotgun (WGS) entry which is preliminary data.</text>
</comment>
<feature type="transmembrane region" description="Helical" evidence="7">
    <location>
        <begin position="412"/>
        <end position="437"/>
    </location>
</feature>
<keyword evidence="4 7" id="KW-1133">Transmembrane helix</keyword>
<dbReference type="InterPro" id="IPR020846">
    <property type="entry name" value="MFS_dom"/>
</dbReference>
<feature type="transmembrane region" description="Helical" evidence="7">
    <location>
        <begin position="109"/>
        <end position="130"/>
    </location>
</feature>
<keyword evidence="2" id="KW-1003">Cell membrane</keyword>
<feature type="transmembrane region" description="Helical" evidence="7">
    <location>
        <begin position="253"/>
        <end position="277"/>
    </location>
</feature>
<keyword evidence="5 7" id="KW-0472">Membrane</keyword>
<feature type="transmembrane region" description="Helical" evidence="7">
    <location>
        <begin position="316"/>
        <end position="338"/>
    </location>
</feature>
<sequence>MPGFKTKKGSHAIIGTMTACLSAFIVGNSFGWSAFTSDRYLKGEVGFTLTAHGCSLMESLLTFGAAVSCFPAGWIMDRIGRKRTLLTTAPISLLAWCLIVWATSARTLYIGRFLLGISVGIACVAAPVYVTEICEKEIRGAIGSYFQVLLANGVLFAYLIGSYLEVFKFSIICGLVSIAFCLSFFFFPETPVYLLRKGNIEGAVKSLKFFRGCDYDVENEMQELSRYSCSDSNVGKKVIYEIFTSKLGVKSMLLSIGLLALQQFSGINGFVFNATTIFQATGSSVGPKYATIILGLMQVIGAFIVIFVVDKFGRIALLGTSAASMSVCTFIMGIFFYMKENHFMVESVSWLPLLSLSVFVVAFSVGFGSVPWMVIPEILPAAIKGPGISIACMCSWAAAFIVTEFFTDLIDLYGMGITLWTFSVVSLCSVLFTFTVLPETKGKSFDEIQNELMGKSNKNIDKSDVDVPP</sequence>
<dbReference type="PROSITE" id="PS51257">
    <property type="entry name" value="PROKAR_LIPOPROTEIN"/>
    <property type="match status" value="1"/>
</dbReference>
<evidence type="ECO:0000256" key="6">
    <source>
        <dbReference type="RuleBase" id="RU003346"/>
    </source>
</evidence>
<feature type="transmembrane region" description="Helical" evidence="7">
    <location>
        <begin position="350"/>
        <end position="375"/>
    </location>
</feature>
<dbReference type="PROSITE" id="PS00216">
    <property type="entry name" value="SUGAR_TRANSPORT_1"/>
    <property type="match status" value="1"/>
</dbReference>
<dbReference type="InterPro" id="IPR050549">
    <property type="entry name" value="MFS_Trehalose_Transporter"/>
</dbReference>
<dbReference type="PRINTS" id="PR00171">
    <property type="entry name" value="SUGRTRNSPORT"/>
</dbReference>
<dbReference type="InterPro" id="IPR005829">
    <property type="entry name" value="Sugar_transporter_CS"/>
</dbReference>
<dbReference type="PROSITE" id="PS00217">
    <property type="entry name" value="SUGAR_TRANSPORT_2"/>
    <property type="match status" value="1"/>
</dbReference>
<keyword evidence="10" id="KW-1185">Reference proteome</keyword>
<evidence type="ECO:0000256" key="1">
    <source>
        <dbReference type="ARBA" id="ARBA00004651"/>
    </source>
</evidence>
<evidence type="ECO:0000256" key="4">
    <source>
        <dbReference type="ARBA" id="ARBA00022989"/>
    </source>
</evidence>
<dbReference type="CDD" id="cd17358">
    <property type="entry name" value="MFS_GLUT6_8_Class3_like"/>
    <property type="match status" value="1"/>
</dbReference>
<accession>A0ABR1AN62</accession>
<reference evidence="9 10" key="1">
    <citation type="submission" date="2023-09" db="EMBL/GenBank/DDBJ databases">
        <title>Genomes of two closely related lineages of the louse Polyplax serrata with different host specificities.</title>
        <authorList>
            <person name="Martinu J."/>
            <person name="Tarabai H."/>
            <person name="Stefka J."/>
            <person name="Hypsa V."/>
        </authorList>
    </citation>
    <scope>NUCLEOTIDE SEQUENCE [LARGE SCALE GENOMIC DNA]</scope>
    <source>
        <strain evidence="9">98ZLc_SE</strain>
    </source>
</reference>
<feature type="transmembrane region" description="Helical" evidence="7">
    <location>
        <begin position="85"/>
        <end position="103"/>
    </location>
</feature>
<dbReference type="InterPro" id="IPR044775">
    <property type="entry name" value="MFS_ERD6/Tret1-like"/>
</dbReference>
<proteinExistence type="inferred from homology"/>
<feature type="transmembrane region" description="Helical" evidence="7">
    <location>
        <begin position="12"/>
        <end position="35"/>
    </location>
</feature>
<name>A0ABR1AN62_POLSC</name>
<gene>
    <name evidence="9" type="ORF">RUM44_001920</name>
</gene>
<evidence type="ECO:0000256" key="3">
    <source>
        <dbReference type="ARBA" id="ARBA00022692"/>
    </source>
</evidence>
<evidence type="ECO:0000256" key="5">
    <source>
        <dbReference type="ARBA" id="ARBA00023136"/>
    </source>
</evidence>
<evidence type="ECO:0000256" key="7">
    <source>
        <dbReference type="SAM" id="Phobius"/>
    </source>
</evidence>
<feature type="transmembrane region" description="Helical" evidence="7">
    <location>
        <begin position="55"/>
        <end position="76"/>
    </location>
</feature>
<dbReference type="Gene3D" id="1.20.1250.20">
    <property type="entry name" value="MFS general substrate transporter like domains"/>
    <property type="match status" value="1"/>
</dbReference>
<dbReference type="PROSITE" id="PS50850">
    <property type="entry name" value="MFS"/>
    <property type="match status" value="1"/>
</dbReference>
<organism evidence="9 10">
    <name type="scientific">Polyplax serrata</name>
    <name type="common">Common mouse louse</name>
    <dbReference type="NCBI Taxonomy" id="468196"/>
    <lineage>
        <taxon>Eukaryota</taxon>
        <taxon>Metazoa</taxon>
        <taxon>Ecdysozoa</taxon>
        <taxon>Arthropoda</taxon>
        <taxon>Hexapoda</taxon>
        <taxon>Insecta</taxon>
        <taxon>Pterygota</taxon>
        <taxon>Neoptera</taxon>
        <taxon>Paraneoptera</taxon>
        <taxon>Psocodea</taxon>
        <taxon>Troctomorpha</taxon>
        <taxon>Phthiraptera</taxon>
        <taxon>Anoplura</taxon>
        <taxon>Polyplacidae</taxon>
        <taxon>Polyplax</taxon>
    </lineage>
</organism>
<dbReference type="Pfam" id="PF00083">
    <property type="entry name" value="Sugar_tr"/>
    <property type="match status" value="1"/>
</dbReference>
<feature type="transmembrane region" description="Helical" evidence="7">
    <location>
        <begin position="166"/>
        <end position="187"/>
    </location>
</feature>
<evidence type="ECO:0000259" key="8">
    <source>
        <dbReference type="PROSITE" id="PS50850"/>
    </source>
</evidence>
<dbReference type="InterPro" id="IPR003663">
    <property type="entry name" value="Sugar/inositol_transpt"/>
</dbReference>
<keyword evidence="3 7" id="KW-0812">Transmembrane</keyword>
<feature type="transmembrane region" description="Helical" evidence="7">
    <location>
        <begin position="142"/>
        <end position="160"/>
    </location>
</feature>
<comment type="similarity">
    <text evidence="6">Belongs to the major facilitator superfamily. Sugar transporter (TC 2.A.1.1) family.</text>
</comment>
<evidence type="ECO:0000256" key="2">
    <source>
        <dbReference type="ARBA" id="ARBA00022475"/>
    </source>
</evidence>